<evidence type="ECO:0000313" key="9">
    <source>
        <dbReference type="EMBL" id="CAF4502048.1"/>
    </source>
</evidence>
<dbReference type="OrthoDB" id="10009287at2759"/>
<dbReference type="Proteomes" id="UP000663862">
    <property type="component" value="Unassembled WGS sequence"/>
</dbReference>
<keyword evidence="13" id="KW-1185">Reference proteome</keyword>
<evidence type="ECO:0000313" key="11">
    <source>
        <dbReference type="EMBL" id="CAF4734187.1"/>
    </source>
</evidence>
<accession>A0A818BRN5</accession>
<evidence type="ECO:0000313" key="12">
    <source>
        <dbReference type="Proteomes" id="UP000663869"/>
    </source>
</evidence>
<dbReference type="GO" id="GO:0016020">
    <property type="term" value="C:membrane"/>
    <property type="evidence" value="ECO:0007669"/>
    <property type="project" value="UniProtKB-SubCell"/>
</dbReference>
<dbReference type="Proteomes" id="UP000663825">
    <property type="component" value="Unassembled WGS sequence"/>
</dbReference>
<feature type="transmembrane region" description="Helical" evidence="1">
    <location>
        <begin position="43"/>
        <end position="68"/>
    </location>
</feature>
<evidence type="ECO:0000313" key="13">
    <source>
        <dbReference type="Proteomes" id="UP000663873"/>
    </source>
</evidence>
<dbReference type="PANTHER" id="PTHR12300">
    <property type="entry name" value="HVA22-LIKE PROTEINS"/>
    <property type="match status" value="1"/>
</dbReference>
<comment type="similarity">
    <text evidence="1">Belongs to the DP1 family.</text>
</comment>
<proteinExistence type="inferred from homology"/>
<dbReference type="Proteomes" id="UP000663872">
    <property type="component" value="Unassembled WGS sequence"/>
</dbReference>
<comment type="subcellular location">
    <subcellularLocation>
        <location evidence="1">Membrane</location>
        <topology evidence="1">Multi-pass membrane protein</topology>
    </subcellularLocation>
</comment>
<dbReference type="EMBL" id="CAJOBR010000311">
    <property type="protein sequence ID" value="CAF4494594.1"/>
    <property type="molecule type" value="Genomic_DNA"/>
</dbReference>
<dbReference type="EMBL" id="CAJOBQ010002737">
    <property type="protein sequence ID" value="CAF4576292.1"/>
    <property type="molecule type" value="Genomic_DNA"/>
</dbReference>
<dbReference type="EMBL" id="CAJOBO010003742">
    <property type="protein sequence ID" value="CAF4502048.1"/>
    <property type="molecule type" value="Genomic_DNA"/>
</dbReference>
<dbReference type="EMBL" id="CAJNYT010004139">
    <property type="protein sequence ID" value="CAF3636179.1"/>
    <property type="molecule type" value="Genomic_DNA"/>
</dbReference>
<dbReference type="AlphaFoldDB" id="A0A818BRN5"/>
<dbReference type="EMBL" id="CAJOBS010001476">
    <property type="protein sequence ID" value="CAF4734187.1"/>
    <property type="molecule type" value="Genomic_DNA"/>
</dbReference>
<dbReference type="PANTHER" id="PTHR12300:SF117">
    <property type="entry name" value="LP05237P-RELATED"/>
    <property type="match status" value="1"/>
</dbReference>
<evidence type="ECO:0000313" key="10">
    <source>
        <dbReference type="EMBL" id="CAF4576292.1"/>
    </source>
</evidence>
<dbReference type="Proteomes" id="UP000663851">
    <property type="component" value="Unassembled WGS sequence"/>
</dbReference>
<feature type="transmembrane region" description="Helical" evidence="1">
    <location>
        <begin position="74"/>
        <end position="96"/>
    </location>
</feature>
<feature type="transmembrane region" description="Helical" evidence="1">
    <location>
        <begin position="6"/>
        <end position="22"/>
    </location>
</feature>
<dbReference type="Pfam" id="PF03134">
    <property type="entry name" value="TB2_DP1_HVA22"/>
    <property type="match status" value="1"/>
</dbReference>
<reference evidence="4" key="1">
    <citation type="submission" date="2021-02" db="EMBL/GenBank/DDBJ databases">
        <authorList>
            <person name="Nowell W R."/>
        </authorList>
    </citation>
    <scope>NUCLEOTIDE SEQUENCE</scope>
</reference>
<name>A0A818BRN5_9BILA</name>
<gene>
    <name evidence="4" type="ORF">FME351_LOCUS11055</name>
    <name evidence="6" type="ORF">GRG538_LOCUS24421</name>
    <name evidence="9" type="ORF">HFQ381_LOCUS27845</name>
    <name evidence="3" type="ORF">KIK155_LOCUS9132</name>
    <name evidence="5" type="ORF">LUA448_LOCUS23222</name>
    <name evidence="8" type="ORF">QYT958_LOCUS4151</name>
    <name evidence="2" type="ORF">TIS948_LOCUS26200</name>
    <name evidence="11" type="ORF">TOA249_LOCUS19121</name>
    <name evidence="10" type="ORF">TSG867_LOCUS26292</name>
    <name evidence="7" type="ORF">UJA718_LOCUS16613</name>
</gene>
<dbReference type="EMBL" id="CAJNYV010001241">
    <property type="protein sequence ID" value="CAF3412077.1"/>
    <property type="molecule type" value="Genomic_DNA"/>
</dbReference>
<dbReference type="Proteomes" id="UP000663848">
    <property type="component" value="Unassembled WGS sequence"/>
</dbReference>
<dbReference type="EMBL" id="CAJNYU010001237">
    <property type="protein sequence ID" value="CAF3422582.1"/>
    <property type="molecule type" value="Genomic_DNA"/>
</dbReference>
<evidence type="ECO:0000313" key="7">
    <source>
        <dbReference type="EMBL" id="CAF4363633.1"/>
    </source>
</evidence>
<sequence length="165" mass="20225">MVINFLTCRLLSILIGILYPLYQTYKSIKYQYCDQYHSLLCYWMLFSLFQIYELIFDQFISLILPFYYEIKLIFIFWLTYKNVSQLLFHHFILIYLNKYENDIDYLFNNTINRLTGLFLKCILFIINQQRTMTKVEQVENHGDHIRLKTNFASQSRRLNSTQRNF</sequence>
<evidence type="ECO:0000256" key="1">
    <source>
        <dbReference type="RuleBase" id="RU362006"/>
    </source>
</evidence>
<evidence type="ECO:0000313" key="8">
    <source>
        <dbReference type="EMBL" id="CAF4494594.1"/>
    </source>
</evidence>
<evidence type="ECO:0000313" key="4">
    <source>
        <dbReference type="EMBL" id="CAF3422582.1"/>
    </source>
</evidence>
<evidence type="ECO:0000313" key="6">
    <source>
        <dbReference type="EMBL" id="CAF3636179.1"/>
    </source>
</evidence>
<evidence type="ECO:0000313" key="2">
    <source>
        <dbReference type="EMBL" id="CAF3383814.1"/>
    </source>
</evidence>
<dbReference type="EMBL" id="CAJNXB010004598">
    <property type="protein sequence ID" value="CAF3383814.1"/>
    <property type="molecule type" value="Genomic_DNA"/>
</dbReference>
<keyword evidence="1" id="KW-0472">Membrane</keyword>
<dbReference type="EMBL" id="CAJOBP010002593">
    <property type="protein sequence ID" value="CAF4363633.1"/>
    <property type="molecule type" value="Genomic_DNA"/>
</dbReference>
<dbReference type="InterPro" id="IPR004345">
    <property type="entry name" value="TB2_DP1_HVA22"/>
</dbReference>
<evidence type="ECO:0000313" key="5">
    <source>
        <dbReference type="EMBL" id="CAF3469014.1"/>
    </source>
</evidence>
<keyword evidence="1" id="KW-1133">Transmembrane helix</keyword>
<evidence type="ECO:0000313" key="3">
    <source>
        <dbReference type="EMBL" id="CAF3412077.1"/>
    </source>
</evidence>
<dbReference type="Proteomes" id="UP000663869">
    <property type="component" value="Unassembled WGS sequence"/>
</dbReference>
<dbReference type="Proteomes" id="UP000663873">
    <property type="component" value="Unassembled WGS sequence"/>
</dbReference>
<dbReference type="Proteomes" id="UP000663865">
    <property type="component" value="Unassembled WGS sequence"/>
</dbReference>
<keyword evidence="1" id="KW-0812">Transmembrane</keyword>
<dbReference type="Proteomes" id="UP000663838">
    <property type="component" value="Unassembled WGS sequence"/>
</dbReference>
<comment type="caution">
    <text evidence="4">The sequence shown here is derived from an EMBL/GenBank/DDBJ whole genome shotgun (WGS) entry which is preliminary data.</text>
</comment>
<protein>
    <recommendedName>
        <fullName evidence="1">Receptor expression-enhancing protein</fullName>
    </recommendedName>
</protein>
<dbReference type="EMBL" id="CAJNYD010002992">
    <property type="protein sequence ID" value="CAF3469014.1"/>
    <property type="molecule type" value="Genomic_DNA"/>
</dbReference>
<organism evidence="4 12">
    <name type="scientific">Rotaria socialis</name>
    <dbReference type="NCBI Taxonomy" id="392032"/>
    <lineage>
        <taxon>Eukaryota</taxon>
        <taxon>Metazoa</taxon>
        <taxon>Spiralia</taxon>
        <taxon>Gnathifera</taxon>
        <taxon>Rotifera</taxon>
        <taxon>Eurotatoria</taxon>
        <taxon>Bdelloidea</taxon>
        <taxon>Philodinida</taxon>
        <taxon>Philodinidae</taxon>
        <taxon>Rotaria</taxon>
    </lineage>
</organism>
<dbReference type="Proteomes" id="UP000663833">
    <property type="component" value="Unassembled WGS sequence"/>
</dbReference>